<evidence type="ECO:0000256" key="2">
    <source>
        <dbReference type="ARBA" id="ARBA00008744"/>
    </source>
</evidence>
<dbReference type="Proteomes" id="UP000236370">
    <property type="component" value="Unassembled WGS sequence"/>
</dbReference>
<evidence type="ECO:0000313" key="10">
    <source>
        <dbReference type="Proteomes" id="UP000236370"/>
    </source>
</evidence>
<feature type="non-terminal residue" evidence="9">
    <location>
        <position position="1"/>
    </location>
</feature>
<accession>A0A2J8KVM8</accession>
<keyword evidence="7" id="KW-0472">Membrane</keyword>
<keyword evidence="6" id="KW-1133">Transmembrane helix</keyword>
<evidence type="ECO:0000256" key="5">
    <source>
        <dbReference type="ARBA" id="ARBA00022692"/>
    </source>
</evidence>
<keyword evidence="4" id="KW-0808">Transferase</keyword>
<proteinExistence type="inferred from homology"/>
<comment type="similarity">
    <text evidence="2">Belongs to the dpy-19 family.</text>
</comment>
<organism evidence="9 10">
    <name type="scientific">Pan troglodytes</name>
    <name type="common">Chimpanzee</name>
    <dbReference type="NCBI Taxonomy" id="9598"/>
    <lineage>
        <taxon>Eukaryota</taxon>
        <taxon>Metazoa</taxon>
        <taxon>Chordata</taxon>
        <taxon>Craniata</taxon>
        <taxon>Vertebrata</taxon>
        <taxon>Euteleostomi</taxon>
        <taxon>Mammalia</taxon>
        <taxon>Eutheria</taxon>
        <taxon>Euarchontoglires</taxon>
        <taxon>Primates</taxon>
        <taxon>Haplorrhini</taxon>
        <taxon>Catarrhini</taxon>
        <taxon>Hominidae</taxon>
        <taxon>Pan</taxon>
    </lineage>
</organism>
<dbReference type="GO" id="GO:0016757">
    <property type="term" value="F:glycosyltransferase activity"/>
    <property type="evidence" value="ECO:0007669"/>
    <property type="project" value="UniProtKB-KW"/>
</dbReference>
<comment type="subcellular location">
    <subcellularLocation>
        <location evidence="1">Membrane</location>
        <topology evidence="1">Multi-pass membrane protein</topology>
    </subcellularLocation>
</comment>
<dbReference type="GO" id="GO:0016020">
    <property type="term" value="C:membrane"/>
    <property type="evidence" value="ECO:0007669"/>
    <property type="project" value="UniProtKB-SubCell"/>
</dbReference>
<evidence type="ECO:0000256" key="4">
    <source>
        <dbReference type="ARBA" id="ARBA00022679"/>
    </source>
</evidence>
<evidence type="ECO:0000256" key="8">
    <source>
        <dbReference type="SAM" id="SignalP"/>
    </source>
</evidence>
<evidence type="ECO:0000256" key="1">
    <source>
        <dbReference type="ARBA" id="ARBA00004141"/>
    </source>
</evidence>
<keyword evidence="5" id="KW-0812">Transmembrane</keyword>
<comment type="caution">
    <text evidence="9">The sequence shown here is derived from an EMBL/GenBank/DDBJ whole genome shotgun (WGS) entry which is preliminary data.</text>
</comment>
<evidence type="ECO:0000256" key="7">
    <source>
        <dbReference type="ARBA" id="ARBA00023136"/>
    </source>
</evidence>
<evidence type="ECO:0000313" key="9">
    <source>
        <dbReference type="EMBL" id="PNI39068.1"/>
    </source>
</evidence>
<dbReference type="Pfam" id="PF10034">
    <property type="entry name" value="Dpy19"/>
    <property type="match status" value="1"/>
</dbReference>
<dbReference type="PANTHER" id="PTHR31488:SF6">
    <property type="entry name" value="C-MANNOSYLTRANSFERASE DPY19L2-RELATED"/>
    <property type="match status" value="1"/>
</dbReference>
<keyword evidence="3" id="KW-0328">Glycosyltransferase</keyword>
<dbReference type="AlphaFoldDB" id="A0A2J8KVM8"/>
<reference evidence="9 10" key="1">
    <citation type="submission" date="2017-12" db="EMBL/GenBank/DDBJ databases">
        <title>High-resolution comparative analysis of great ape genomes.</title>
        <authorList>
            <person name="Pollen A."/>
            <person name="Hastie A."/>
            <person name="Hormozdiari F."/>
            <person name="Dougherty M."/>
            <person name="Liu R."/>
            <person name="Chaisson M."/>
            <person name="Hoppe E."/>
            <person name="Hill C."/>
            <person name="Pang A."/>
            <person name="Hillier L."/>
            <person name="Baker C."/>
            <person name="Armstrong J."/>
            <person name="Shendure J."/>
            <person name="Paten B."/>
            <person name="Wilson R."/>
            <person name="Chao H."/>
            <person name="Schneider V."/>
            <person name="Ventura M."/>
            <person name="Kronenberg Z."/>
            <person name="Murali S."/>
            <person name="Gordon D."/>
            <person name="Cantsilieris S."/>
            <person name="Munson K."/>
            <person name="Nelson B."/>
            <person name="Raja A."/>
            <person name="Underwood J."/>
            <person name="Diekhans M."/>
            <person name="Fiddes I."/>
            <person name="Haussler D."/>
            <person name="Eichler E."/>
        </authorList>
    </citation>
    <scope>NUCLEOTIDE SEQUENCE [LARGE SCALE GENOMIC DNA]</scope>
    <source>
        <strain evidence="9">Yerkes chimp pedigree #C0471</strain>
    </source>
</reference>
<gene>
    <name evidence="9" type="ORF">CK820_G0035368</name>
</gene>
<evidence type="ECO:0000256" key="6">
    <source>
        <dbReference type="ARBA" id="ARBA00022989"/>
    </source>
</evidence>
<feature type="chain" id="PRO_5014410575" evidence="8">
    <location>
        <begin position="24"/>
        <end position="129"/>
    </location>
</feature>
<dbReference type="PANTHER" id="PTHR31488">
    <property type="entry name" value="DPY-19-LIKE 1, LIKE (H. SAPIENS)"/>
    <property type="match status" value="1"/>
</dbReference>
<sequence>LIQGSAWWCGTIILKFLTSKILGVSDHIRLSDLIAARILRYTDFDTLIYTCAPEFDFMEKATPLRYTKTLLLPVVMVITCFIFKKTVRDISYVLATNIYLRQMEHREMCLGILKKNEWRTLDTVPIRST</sequence>
<name>A0A2J8KVM8_PANTR</name>
<protein>
    <submittedName>
        <fullName evidence="9">DPY19L2 isoform 3</fullName>
    </submittedName>
</protein>
<feature type="signal peptide" evidence="8">
    <location>
        <begin position="1"/>
        <end position="23"/>
    </location>
</feature>
<evidence type="ECO:0000256" key="3">
    <source>
        <dbReference type="ARBA" id="ARBA00022676"/>
    </source>
</evidence>
<keyword evidence="8" id="KW-0732">Signal</keyword>
<dbReference type="EMBL" id="NBAG03000333">
    <property type="protein sequence ID" value="PNI39068.1"/>
    <property type="molecule type" value="Genomic_DNA"/>
</dbReference>
<dbReference type="InterPro" id="IPR018732">
    <property type="entry name" value="Dpy-19/Dpy-19-like"/>
</dbReference>